<dbReference type="GO" id="GO:0005524">
    <property type="term" value="F:ATP binding"/>
    <property type="evidence" value="ECO:0007669"/>
    <property type="project" value="UniProtKB-UniRule"/>
</dbReference>
<dbReference type="AlphaFoldDB" id="A0A0N1FBT9"/>
<dbReference type="OrthoDB" id="9812943at2"/>
<dbReference type="Proteomes" id="UP000037822">
    <property type="component" value="Unassembled WGS sequence"/>
</dbReference>
<comment type="pathway">
    <text evidence="5">Cofactor biosynthesis; coenzyme A biosynthesis; CoA from (R)-pantothenate: step 5/5.</text>
</comment>
<dbReference type="InterPro" id="IPR001977">
    <property type="entry name" value="Depp_CoAkinase"/>
</dbReference>
<accession>A0A0N1FBT9</accession>
<dbReference type="UniPathway" id="UPA00241">
    <property type="reaction ID" value="UER00356"/>
</dbReference>
<dbReference type="Pfam" id="PF01121">
    <property type="entry name" value="CoaE"/>
    <property type="match status" value="1"/>
</dbReference>
<dbReference type="SUPFAM" id="SSF52540">
    <property type="entry name" value="P-loop containing nucleoside triphosphate hydrolases"/>
    <property type="match status" value="1"/>
</dbReference>
<keyword evidence="5" id="KW-0963">Cytoplasm</keyword>
<dbReference type="PROSITE" id="PS51219">
    <property type="entry name" value="DPCK"/>
    <property type="match status" value="1"/>
</dbReference>
<dbReference type="PANTHER" id="PTHR10695">
    <property type="entry name" value="DEPHOSPHO-COA KINASE-RELATED"/>
    <property type="match status" value="1"/>
</dbReference>
<proteinExistence type="inferred from homology"/>
<comment type="subcellular location">
    <subcellularLocation>
        <location evidence="5">Cytoplasm</location>
    </subcellularLocation>
</comment>
<evidence type="ECO:0000256" key="2">
    <source>
        <dbReference type="ARBA" id="ARBA00022741"/>
    </source>
</evidence>
<evidence type="ECO:0000256" key="5">
    <source>
        <dbReference type="HAMAP-Rule" id="MF_00376"/>
    </source>
</evidence>
<organism evidence="7 8">
    <name type="scientific">Bosea vaviloviae</name>
    <dbReference type="NCBI Taxonomy" id="1526658"/>
    <lineage>
        <taxon>Bacteria</taxon>
        <taxon>Pseudomonadati</taxon>
        <taxon>Pseudomonadota</taxon>
        <taxon>Alphaproteobacteria</taxon>
        <taxon>Hyphomicrobiales</taxon>
        <taxon>Boseaceae</taxon>
        <taxon>Bosea</taxon>
    </lineage>
</organism>
<evidence type="ECO:0000256" key="4">
    <source>
        <dbReference type="ARBA" id="ARBA00022993"/>
    </source>
</evidence>
<comment type="catalytic activity">
    <reaction evidence="5">
        <text>3'-dephospho-CoA + ATP = ADP + CoA + H(+)</text>
        <dbReference type="Rhea" id="RHEA:18245"/>
        <dbReference type="ChEBI" id="CHEBI:15378"/>
        <dbReference type="ChEBI" id="CHEBI:30616"/>
        <dbReference type="ChEBI" id="CHEBI:57287"/>
        <dbReference type="ChEBI" id="CHEBI:57328"/>
        <dbReference type="ChEBI" id="CHEBI:456216"/>
        <dbReference type="EC" id="2.7.1.24"/>
    </reaction>
</comment>
<sequence length="212" mass="22610">MTFILGLTGSIGMGKSTTSGLFREHGIPVHDADASVHALYRGRAVAPIGAAFPGVIRDGAVDRQALSAAVLGRPDALRRLEAVIHPLVRETELAFLHRCRETGAGLAVLDVPLLLETRGESRCDAVLVVSAPADVQRQRVLARPEMTEDKFAAIMARQMPDEQKRACAHFIVDTARGVLAARRQVGSILSALAGRPGRGGQSVNRNEAETHA</sequence>
<protein>
    <recommendedName>
        <fullName evidence="5 6">Dephospho-CoA kinase</fullName>
        <ecNumber evidence="5 6">2.7.1.24</ecNumber>
    </recommendedName>
    <alternativeName>
        <fullName evidence="5">Dephosphocoenzyme A kinase</fullName>
    </alternativeName>
</protein>
<dbReference type="CDD" id="cd02022">
    <property type="entry name" value="DPCK"/>
    <property type="match status" value="1"/>
</dbReference>
<comment type="function">
    <text evidence="5">Catalyzes the phosphorylation of the 3'-hydroxyl group of dephosphocoenzyme A to form coenzyme A.</text>
</comment>
<dbReference type="PATRIC" id="fig|1526658.3.peg.2464"/>
<dbReference type="RefSeq" id="WP_054211835.1">
    <property type="nucleotide sequence ID" value="NZ_LGSZ01000080.1"/>
</dbReference>
<evidence type="ECO:0000256" key="1">
    <source>
        <dbReference type="ARBA" id="ARBA00009018"/>
    </source>
</evidence>
<dbReference type="InterPro" id="IPR027417">
    <property type="entry name" value="P-loop_NTPase"/>
</dbReference>
<dbReference type="GO" id="GO:0005737">
    <property type="term" value="C:cytoplasm"/>
    <property type="evidence" value="ECO:0007669"/>
    <property type="project" value="UniProtKB-SubCell"/>
</dbReference>
<reference evidence="7 8" key="1">
    <citation type="submission" date="2015-07" db="EMBL/GenBank/DDBJ databases">
        <title>Whole genome sequencing of Bosea vaviloviae isolated from cave pool.</title>
        <authorList>
            <person name="Tan N.E.H."/>
            <person name="Lee Y.P."/>
            <person name="Gan H.M."/>
            <person name="Barton H."/>
            <person name="Savka M.A."/>
        </authorList>
    </citation>
    <scope>NUCLEOTIDE SEQUENCE [LARGE SCALE GENOMIC DNA]</scope>
    <source>
        <strain evidence="7 8">SD260</strain>
    </source>
</reference>
<keyword evidence="4 5" id="KW-0173">Coenzyme A biosynthesis</keyword>
<gene>
    <name evidence="5" type="primary">coaE</name>
    <name evidence="7" type="ORF">AE618_25340</name>
</gene>
<keyword evidence="2 5" id="KW-0547">Nucleotide-binding</keyword>
<evidence type="ECO:0000256" key="3">
    <source>
        <dbReference type="ARBA" id="ARBA00022840"/>
    </source>
</evidence>
<dbReference type="NCBIfam" id="TIGR00152">
    <property type="entry name" value="dephospho-CoA kinase"/>
    <property type="match status" value="1"/>
</dbReference>
<feature type="binding site" evidence="5">
    <location>
        <begin position="12"/>
        <end position="17"/>
    </location>
    <ligand>
        <name>ATP</name>
        <dbReference type="ChEBI" id="CHEBI:30616"/>
    </ligand>
</feature>
<dbReference type="EC" id="2.7.1.24" evidence="5 6"/>
<keyword evidence="3 5" id="KW-0067">ATP-binding</keyword>
<dbReference type="GO" id="GO:0004140">
    <property type="term" value="F:dephospho-CoA kinase activity"/>
    <property type="evidence" value="ECO:0007669"/>
    <property type="project" value="UniProtKB-UniRule"/>
</dbReference>
<keyword evidence="8" id="KW-1185">Reference proteome</keyword>
<dbReference type="HAMAP" id="MF_00376">
    <property type="entry name" value="Dephospho_CoA_kinase"/>
    <property type="match status" value="1"/>
</dbReference>
<comment type="caution">
    <text evidence="7">The sequence shown here is derived from an EMBL/GenBank/DDBJ whole genome shotgun (WGS) entry which is preliminary data.</text>
</comment>
<dbReference type="Gene3D" id="3.40.50.300">
    <property type="entry name" value="P-loop containing nucleotide triphosphate hydrolases"/>
    <property type="match status" value="1"/>
</dbReference>
<comment type="similarity">
    <text evidence="1 5">Belongs to the CoaE family.</text>
</comment>
<keyword evidence="5 7" id="KW-0418">Kinase</keyword>
<evidence type="ECO:0000256" key="6">
    <source>
        <dbReference type="NCBIfam" id="TIGR00152"/>
    </source>
</evidence>
<keyword evidence="5" id="KW-0808">Transferase</keyword>
<evidence type="ECO:0000313" key="7">
    <source>
        <dbReference type="EMBL" id="KPH75088.1"/>
    </source>
</evidence>
<evidence type="ECO:0000313" key="8">
    <source>
        <dbReference type="Proteomes" id="UP000037822"/>
    </source>
</evidence>
<dbReference type="EMBL" id="LGSZ01000080">
    <property type="protein sequence ID" value="KPH75088.1"/>
    <property type="molecule type" value="Genomic_DNA"/>
</dbReference>
<dbReference type="GO" id="GO:0015937">
    <property type="term" value="P:coenzyme A biosynthetic process"/>
    <property type="evidence" value="ECO:0007669"/>
    <property type="project" value="UniProtKB-UniRule"/>
</dbReference>
<dbReference type="PANTHER" id="PTHR10695:SF46">
    <property type="entry name" value="BIFUNCTIONAL COENZYME A SYNTHASE-RELATED"/>
    <property type="match status" value="1"/>
</dbReference>
<name>A0A0N1FBT9_9HYPH</name>